<dbReference type="InterPro" id="IPR011989">
    <property type="entry name" value="ARM-like"/>
</dbReference>
<dbReference type="Pfam" id="PF03224">
    <property type="entry name" value="V-ATPase_H_N"/>
    <property type="match status" value="1"/>
</dbReference>
<name>A0AAW0W6T6_CHEQU</name>
<organism evidence="1 2">
    <name type="scientific">Cherax quadricarinatus</name>
    <name type="common">Australian red claw crayfish</name>
    <dbReference type="NCBI Taxonomy" id="27406"/>
    <lineage>
        <taxon>Eukaryota</taxon>
        <taxon>Metazoa</taxon>
        <taxon>Ecdysozoa</taxon>
        <taxon>Arthropoda</taxon>
        <taxon>Crustacea</taxon>
        <taxon>Multicrustacea</taxon>
        <taxon>Malacostraca</taxon>
        <taxon>Eumalacostraca</taxon>
        <taxon>Eucarida</taxon>
        <taxon>Decapoda</taxon>
        <taxon>Pleocyemata</taxon>
        <taxon>Astacidea</taxon>
        <taxon>Parastacoidea</taxon>
        <taxon>Parastacidae</taxon>
        <taxon>Cherax</taxon>
    </lineage>
</organism>
<evidence type="ECO:0000313" key="2">
    <source>
        <dbReference type="Proteomes" id="UP001445076"/>
    </source>
</evidence>
<sequence>MAMSTLPEDIDRGVAGATSVLVQRANEIRLQKVNWPSYLQSQMITQEDYEVIMAVEVPGQNRQILLNSRRLQVARTFMNLLGHISKDQTIQYILILVDDILSEEKSRVEIFKECARKNRESMWSPFLNLLTRPDTFIINMTARIIAKLACWSREPMDGSDLTFYLTWLKDQLRTPNNEYMQSVGRCLQMMLRVEEYRTIFYQLDGVVTIVQVLSTGKLNFQIQYQLTFCLWVLTFNNAIAEKMNKF</sequence>
<evidence type="ECO:0008006" key="3">
    <source>
        <dbReference type="Google" id="ProtNLM"/>
    </source>
</evidence>
<dbReference type="GO" id="GO:0000221">
    <property type="term" value="C:vacuolar proton-transporting V-type ATPase, V1 domain"/>
    <property type="evidence" value="ECO:0007669"/>
    <property type="project" value="InterPro"/>
</dbReference>
<accession>A0AAW0W6T6</accession>
<dbReference type="AlphaFoldDB" id="A0AAW0W6T6"/>
<dbReference type="PANTHER" id="PTHR10698:SF0">
    <property type="entry name" value="V-TYPE PROTON ATPASE SUBUNIT H"/>
    <property type="match status" value="1"/>
</dbReference>
<dbReference type="PANTHER" id="PTHR10698">
    <property type="entry name" value="V-TYPE PROTON ATPASE SUBUNIT H"/>
    <property type="match status" value="1"/>
</dbReference>
<dbReference type="SUPFAM" id="SSF48371">
    <property type="entry name" value="ARM repeat"/>
    <property type="match status" value="1"/>
</dbReference>
<evidence type="ECO:0000313" key="1">
    <source>
        <dbReference type="EMBL" id="KAK8724341.1"/>
    </source>
</evidence>
<dbReference type="GO" id="GO:0005765">
    <property type="term" value="C:lysosomal membrane"/>
    <property type="evidence" value="ECO:0007669"/>
    <property type="project" value="TreeGrafter"/>
</dbReference>
<comment type="caution">
    <text evidence="1">The sequence shown here is derived from an EMBL/GenBank/DDBJ whole genome shotgun (WGS) entry which is preliminary data.</text>
</comment>
<reference evidence="1 2" key="1">
    <citation type="journal article" date="2024" name="BMC Genomics">
        <title>Genome assembly of redclaw crayfish (Cherax quadricarinatus) provides insights into its immune adaptation and hypoxia tolerance.</title>
        <authorList>
            <person name="Liu Z."/>
            <person name="Zheng J."/>
            <person name="Li H."/>
            <person name="Fang K."/>
            <person name="Wang S."/>
            <person name="He J."/>
            <person name="Zhou D."/>
            <person name="Weng S."/>
            <person name="Chi M."/>
            <person name="Gu Z."/>
            <person name="He J."/>
            <person name="Li F."/>
            <person name="Wang M."/>
        </authorList>
    </citation>
    <scope>NUCLEOTIDE SEQUENCE [LARGE SCALE GENOMIC DNA]</scope>
    <source>
        <strain evidence="1">ZL_2023a</strain>
    </source>
</reference>
<dbReference type="EMBL" id="JARKIK010000086">
    <property type="protein sequence ID" value="KAK8724341.1"/>
    <property type="molecule type" value="Genomic_DNA"/>
</dbReference>
<dbReference type="Proteomes" id="UP001445076">
    <property type="component" value="Unassembled WGS sequence"/>
</dbReference>
<dbReference type="InterPro" id="IPR016024">
    <property type="entry name" value="ARM-type_fold"/>
</dbReference>
<dbReference type="Gene3D" id="1.25.10.10">
    <property type="entry name" value="Leucine-rich Repeat Variant"/>
    <property type="match status" value="1"/>
</dbReference>
<protein>
    <recommendedName>
        <fullName evidence="3">V-type proton ATPase subunit H</fullName>
    </recommendedName>
</protein>
<gene>
    <name evidence="1" type="ORF">OTU49_011339</name>
</gene>
<dbReference type="GO" id="GO:0046961">
    <property type="term" value="F:proton-transporting ATPase activity, rotational mechanism"/>
    <property type="evidence" value="ECO:0007669"/>
    <property type="project" value="InterPro"/>
</dbReference>
<dbReference type="InterPro" id="IPR004908">
    <property type="entry name" value="ATPase_V1-cplx_hsu"/>
</dbReference>
<keyword evidence="2" id="KW-1185">Reference proteome</keyword>
<proteinExistence type="predicted"/>